<comment type="caution">
    <text evidence="1">The sequence shown here is derived from an EMBL/GenBank/DDBJ whole genome shotgun (WGS) entry which is preliminary data.</text>
</comment>
<name>A0A8J5BWB3_ZINOF</name>
<gene>
    <name evidence="1" type="ORF">ZIOFF_072788</name>
</gene>
<reference evidence="1 2" key="1">
    <citation type="submission" date="2020-08" db="EMBL/GenBank/DDBJ databases">
        <title>Plant Genome Project.</title>
        <authorList>
            <person name="Zhang R.-G."/>
        </authorList>
    </citation>
    <scope>NUCLEOTIDE SEQUENCE [LARGE SCALE GENOMIC DNA]</scope>
    <source>
        <tissue evidence="1">Rhizome</tissue>
    </source>
</reference>
<keyword evidence="2" id="KW-1185">Reference proteome</keyword>
<dbReference type="Proteomes" id="UP000734854">
    <property type="component" value="Unassembled WGS sequence"/>
</dbReference>
<dbReference type="AlphaFoldDB" id="A0A8J5BWB3"/>
<proteinExistence type="predicted"/>
<organism evidence="1 2">
    <name type="scientific">Zingiber officinale</name>
    <name type="common">Ginger</name>
    <name type="synonym">Amomum zingiber</name>
    <dbReference type="NCBI Taxonomy" id="94328"/>
    <lineage>
        <taxon>Eukaryota</taxon>
        <taxon>Viridiplantae</taxon>
        <taxon>Streptophyta</taxon>
        <taxon>Embryophyta</taxon>
        <taxon>Tracheophyta</taxon>
        <taxon>Spermatophyta</taxon>
        <taxon>Magnoliopsida</taxon>
        <taxon>Liliopsida</taxon>
        <taxon>Zingiberales</taxon>
        <taxon>Zingiberaceae</taxon>
        <taxon>Zingiber</taxon>
    </lineage>
</organism>
<evidence type="ECO:0000313" key="1">
    <source>
        <dbReference type="EMBL" id="KAG6468216.1"/>
    </source>
</evidence>
<protein>
    <submittedName>
        <fullName evidence="1">Uncharacterized protein</fullName>
    </submittedName>
</protein>
<evidence type="ECO:0000313" key="2">
    <source>
        <dbReference type="Proteomes" id="UP000734854"/>
    </source>
</evidence>
<sequence>MGWLAAGAVAAGEQGRDNFILAPEQGLSSGSKLLGGTAMTSTAPMGDDGTRRSHLLVVSGSRCWTTAPRLPVGWPPLCGQWHTKKGAKPFSLCLTVAEGNKREEKKKENSDSNKLIGLNFWDWFQNLRIVLKAEKLAYVLDQPLPTSLDADVTTDQLFALQKHKDDSVLTSCIMLAAMTLEL</sequence>
<accession>A0A8J5BWB3</accession>
<dbReference type="EMBL" id="JACMSC010000022">
    <property type="protein sequence ID" value="KAG6468216.1"/>
    <property type="molecule type" value="Genomic_DNA"/>
</dbReference>